<feature type="compositionally biased region" description="Basic and acidic residues" evidence="1">
    <location>
        <begin position="83"/>
        <end position="101"/>
    </location>
</feature>
<comment type="caution">
    <text evidence="2">The sequence shown here is derived from an EMBL/GenBank/DDBJ whole genome shotgun (WGS) entry which is preliminary data.</text>
</comment>
<protein>
    <submittedName>
        <fullName evidence="2">Uncharacterized protein</fullName>
    </submittedName>
</protein>
<evidence type="ECO:0000313" key="2">
    <source>
        <dbReference type="EMBL" id="RCN33556.1"/>
    </source>
</evidence>
<accession>A0A368FMZ2</accession>
<gene>
    <name evidence="2" type="ORF">ANCCAN_20621</name>
</gene>
<dbReference type="EMBL" id="JOJR01000900">
    <property type="protein sequence ID" value="RCN33556.1"/>
    <property type="molecule type" value="Genomic_DNA"/>
</dbReference>
<organism evidence="2 3">
    <name type="scientific">Ancylostoma caninum</name>
    <name type="common">Dog hookworm</name>
    <dbReference type="NCBI Taxonomy" id="29170"/>
    <lineage>
        <taxon>Eukaryota</taxon>
        <taxon>Metazoa</taxon>
        <taxon>Ecdysozoa</taxon>
        <taxon>Nematoda</taxon>
        <taxon>Chromadorea</taxon>
        <taxon>Rhabditida</taxon>
        <taxon>Rhabditina</taxon>
        <taxon>Rhabditomorpha</taxon>
        <taxon>Strongyloidea</taxon>
        <taxon>Ancylostomatidae</taxon>
        <taxon>Ancylostomatinae</taxon>
        <taxon>Ancylostoma</taxon>
    </lineage>
</organism>
<reference evidence="2 3" key="1">
    <citation type="submission" date="2014-10" db="EMBL/GenBank/DDBJ databases">
        <title>Draft genome of the hookworm Ancylostoma caninum.</title>
        <authorList>
            <person name="Mitreva M."/>
        </authorList>
    </citation>
    <scope>NUCLEOTIDE SEQUENCE [LARGE SCALE GENOMIC DNA]</scope>
    <source>
        <strain evidence="2 3">Baltimore</strain>
    </source>
</reference>
<sequence>MEVCEEIDFLAEEGIANVFKFGQGIEIHFISVFKRRSFLELLADHIRRNRDSSITAQCHPLSKLGQSWPFEKIGGNQEEEVEPVAKKSRSEKTADASDDCGRTSPRSFVQMLQSFCESYMRGQNV</sequence>
<evidence type="ECO:0000256" key="1">
    <source>
        <dbReference type="SAM" id="MobiDB-lite"/>
    </source>
</evidence>
<proteinExistence type="predicted"/>
<feature type="region of interest" description="Disordered" evidence="1">
    <location>
        <begin position="74"/>
        <end position="105"/>
    </location>
</feature>
<name>A0A368FMZ2_ANCCA</name>
<dbReference type="Proteomes" id="UP000252519">
    <property type="component" value="Unassembled WGS sequence"/>
</dbReference>
<dbReference type="AlphaFoldDB" id="A0A368FMZ2"/>
<evidence type="ECO:0000313" key="3">
    <source>
        <dbReference type="Proteomes" id="UP000252519"/>
    </source>
</evidence>
<keyword evidence="3" id="KW-1185">Reference proteome</keyword>